<dbReference type="PANTHER" id="PTHR40082">
    <property type="entry name" value="BLR5956 PROTEIN"/>
    <property type="match status" value="1"/>
</dbReference>
<evidence type="ECO:0000313" key="2">
    <source>
        <dbReference type="EMBL" id="KIU12183.1"/>
    </source>
</evidence>
<dbReference type="PANTHER" id="PTHR40082:SF1">
    <property type="entry name" value="BLR5956 PROTEIN"/>
    <property type="match status" value="1"/>
</dbReference>
<dbReference type="CDD" id="cd06578">
    <property type="entry name" value="HemD"/>
    <property type="match status" value="1"/>
</dbReference>
<dbReference type="PATRIC" id="fig|1423.173.peg.1065"/>
<proteinExistence type="predicted"/>
<reference evidence="2 3" key="1">
    <citation type="submission" date="2014-12" db="EMBL/GenBank/DDBJ databases">
        <title>Comparative genome analysis of Bacillus coagulans HM-08, Clostridium butyricum HM-68, Bacillus subtilis HM-66 and Bacillus licheniformis BL-09.</title>
        <authorList>
            <person name="Zhang H."/>
        </authorList>
    </citation>
    <scope>NUCLEOTIDE SEQUENCE [LARGE SCALE GENOMIC DNA]</scope>
    <source>
        <strain evidence="2 3">HM-66</strain>
    </source>
</reference>
<feature type="domain" description="Tetrapyrrole biosynthesis uroporphyrinogen III synthase" evidence="1">
    <location>
        <begin position="20"/>
        <end position="260"/>
    </location>
</feature>
<dbReference type="GO" id="GO:0004852">
    <property type="term" value="F:uroporphyrinogen-III synthase activity"/>
    <property type="evidence" value="ECO:0007669"/>
    <property type="project" value="InterPro"/>
</dbReference>
<dbReference type="SUPFAM" id="SSF69618">
    <property type="entry name" value="HemD-like"/>
    <property type="match status" value="1"/>
</dbReference>
<dbReference type="GO" id="GO:0006780">
    <property type="term" value="P:uroporphyrinogen III biosynthetic process"/>
    <property type="evidence" value="ECO:0007669"/>
    <property type="project" value="InterPro"/>
</dbReference>
<evidence type="ECO:0000259" key="1">
    <source>
        <dbReference type="Pfam" id="PF02602"/>
    </source>
</evidence>
<organism evidence="2 3">
    <name type="scientific">Bacillus subtilis</name>
    <dbReference type="NCBI Taxonomy" id="1423"/>
    <lineage>
        <taxon>Bacteria</taxon>
        <taxon>Bacillati</taxon>
        <taxon>Bacillota</taxon>
        <taxon>Bacilli</taxon>
        <taxon>Bacillales</taxon>
        <taxon>Bacillaceae</taxon>
        <taxon>Bacillus</taxon>
    </lineage>
</organism>
<dbReference type="NCBIfam" id="NF004584">
    <property type="entry name" value="PRK05928.2-1"/>
    <property type="match status" value="1"/>
</dbReference>
<protein>
    <submittedName>
        <fullName evidence="2">Uroporphyrinogen-III synthase</fullName>
    </submittedName>
</protein>
<accession>A0A0D1IS47</accession>
<dbReference type="Pfam" id="PF02602">
    <property type="entry name" value="HEM4"/>
    <property type="match status" value="1"/>
</dbReference>
<dbReference type="STRING" id="483913.AN935_06345"/>
<dbReference type="EMBL" id="JXBC01000002">
    <property type="protein sequence ID" value="KIU12183.1"/>
    <property type="molecule type" value="Genomic_DNA"/>
</dbReference>
<sequence>MGKGLLGKRVAIGGSRKTEEISTIIEKQGGIPVIRPLQGTVYLAEKQVEPDLRTFVEGKKTDWVIFTTGIGLETLVDMAEKIGLKDEFLQAIRQAKAACRGYKTLSALKKLGITPEASDEDGTTRGLIRSLEPHDFSGKTVMVQLHGEKAPALMAFLEEKGASVLPILPYQHIPPEEETVERLCRELMNDEVDAVCFTTAIQVRSLFDFAKGRGYINEVKKVFEERAIAAAVGKVTAEALREEGITRLLAPEIERMGAMIVELAKYYEEKE</sequence>
<name>A0A0D1IS47_BACIU</name>
<dbReference type="InterPro" id="IPR036108">
    <property type="entry name" value="4pyrrol_syn_uPrphyn_synt_sf"/>
</dbReference>
<dbReference type="AlphaFoldDB" id="A0A0D1IS47"/>
<evidence type="ECO:0000313" key="3">
    <source>
        <dbReference type="Proteomes" id="UP000032247"/>
    </source>
</evidence>
<comment type="caution">
    <text evidence="2">The sequence shown here is derived from an EMBL/GenBank/DDBJ whole genome shotgun (WGS) entry which is preliminary data.</text>
</comment>
<dbReference type="Proteomes" id="UP000032247">
    <property type="component" value="Unassembled WGS sequence"/>
</dbReference>
<dbReference type="Gene3D" id="3.40.50.10090">
    <property type="match status" value="2"/>
</dbReference>
<dbReference type="InterPro" id="IPR003754">
    <property type="entry name" value="4pyrrol_synth_uPrphyn_synth"/>
</dbReference>
<dbReference type="InterPro" id="IPR039793">
    <property type="entry name" value="UROS/Hem4"/>
</dbReference>
<gene>
    <name evidence="2" type="ORF">SC09_Contig19orf00581</name>
</gene>